<dbReference type="Gene3D" id="3.90.550.10">
    <property type="entry name" value="Spore Coat Polysaccharide Biosynthesis Protein SpsA, Chain A"/>
    <property type="match status" value="1"/>
</dbReference>
<dbReference type="CDD" id="cd04186">
    <property type="entry name" value="GT_2_like_c"/>
    <property type="match status" value="1"/>
</dbReference>
<organism evidence="2">
    <name type="scientific">Caldilinea aerophila</name>
    <dbReference type="NCBI Taxonomy" id="133453"/>
    <lineage>
        <taxon>Bacteria</taxon>
        <taxon>Bacillati</taxon>
        <taxon>Chloroflexota</taxon>
        <taxon>Caldilineae</taxon>
        <taxon>Caldilineales</taxon>
        <taxon>Caldilineaceae</taxon>
        <taxon>Caldilinea</taxon>
    </lineage>
</organism>
<dbReference type="AlphaFoldDB" id="A0A7C1FGS4"/>
<name>A0A7C1FGS4_9CHLR</name>
<keyword evidence="2" id="KW-0808">Transferase</keyword>
<accession>A0A7C1FGS4</accession>
<reference evidence="2" key="1">
    <citation type="journal article" date="2020" name="mSystems">
        <title>Genome- and Community-Level Interaction Insights into Carbon Utilization and Element Cycling Functions of Hydrothermarchaeota in Hydrothermal Sediment.</title>
        <authorList>
            <person name="Zhou Z."/>
            <person name="Liu Y."/>
            <person name="Xu W."/>
            <person name="Pan J."/>
            <person name="Luo Z.H."/>
            <person name="Li M."/>
        </authorList>
    </citation>
    <scope>NUCLEOTIDE SEQUENCE [LARGE SCALE GENOMIC DNA]</scope>
    <source>
        <strain evidence="2">SpSt-289</strain>
    </source>
</reference>
<feature type="domain" description="Glycosyltransferase 2-like" evidence="1">
    <location>
        <begin position="149"/>
        <end position="213"/>
    </location>
</feature>
<dbReference type="InterPro" id="IPR029044">
    <property type="entry name" value="Nucleotide-diphossugar_trans"/>
</dbReference>
<dbReference type="SUPFAM" id="SSF53448">
    <property type="entry name" value="Nucleotide-diphospho-sugar transferases"/>
    <property type="match status" value="1"/>
</dbReference>
<evidence type="ECO:0000313" key="2">
    <source>
        <dbReference type="EMBL" id="HDX32612.1"/>
    </source>
</evidence>
<comment type="caution">
    <text evidence="2">The sequence shown here is derived from an EMBL/GenBank/DDBJ whole genome shotgun (WGS) entry which is preliminary data.</text>
</comment>
<dbReference type="Pfam" id="PF00535">
    <property type="entry name" value="Glycos_transf_2"/>
    <property type="match status" value="1"/>
</dbReference>
<protein>
    <submittedName>
        <fullName evidence="2">Glycosyltransferase family 2 protein</fullName>
    </submittedName>
</protein>
<gene>
    <name evidence="2" type="ORF">ENQ20_14165</name>
</gene>
<dbReference type="Pfam" id="PF13641">
    <property type="entry name" value="Glyco_tranf_2_3"/>
    <property type="match status" value="1"/>
</dbReference>
<dbReference type="EMBL" id="DSMG01000145">
    <property type="protein sequence ID" value="HDX32612.1"/>
    <property type="molecule type" value="Genomic_DNA"/>
</dbReference>
<proteinExistence type="predicted"/>
<evidence type="ECO:0000259" key="1">
    <source>
        <dbReference type="Pfam" id="PF00535"/>
    </source>
</evidence>
<sequence length="446" mass="49823">MNASTAHQSEHRDSASLCNRKPGLQRVARAHLPRFIFSFRLRSDRRHSKRLSHPCSAVKILKGCVTIDSMQTQGAQAKASCDLSIVIVSWNVWPLLQQCLASIERATQPGETDFRRFPGCVQEASTSGADIGGAARGAEHQAPAPALATLEVIVVDNASGDNTPELVKKHFPWVRVLASEKNLGFTGGNNLGFIASRGRFVYFLNPDTELLPALDAPSASYPVDASSHSIAVLYCTILADPTIGVIAPQLRYADGSYQPNARRFPGPLTGFFESTWLGRAWASNPWARAMLMADLPPDRRSDVDWVVGAAMFCRREALEAVSTEKGPFDEDFFMYSEEMDLCRRIKAAGWRVVYEPAATVLHHEGKSSEQVSTQRHIHFNASKVYYWRKWFGAGWAEALRRYLLVEYALQIGVEWLKLRLGHKPMLRRARIAAYREVLKSGLRPRR</sequence>
<dbReference type="PANTHER" id="PTHR43179">
    <property type="entry name" value="RHAMNOSYLTRANSFERASE WBBL"/>
    <property type="match status" value="1"/>
</dbReference>
<dbReference type="InterPro" id="IPR001173">
    <property type="entry name" value="Glyco_trans_2-like"/>
</dbReference>
<dbReference type="PANTHER" id="PTHR43179:SF7">
    <property type="entry name" value="RHAMNOSYLTRANSFERASE WBBL"/>
    <property type="match status" value="1"/>
</dbReference>
<dbReference type="GO" id="GO:0016740">
    <property type="term" value="F:transferase activity"/>
    <property type="evidence" value="ECO:0007669"/>
    <property type="project" value="UniProtKB-KW"/>
</dbReference>